<protein>
    <submittedName>
        <fullName evidence="3">Uncharacterized protein</fullName>
    </submittedName>
</protein>
<reference evidence="3" key="1">
    <citation type="submission" date="2020-03" db="EMBL/GenBank/DDBJ databases">
        <title>Genome of Pelagibius litoralis DSM 21314T.</title>
        <authorList>
            <person name="Wang G."/>
        </authorList>
    </citation>
    <scope>NUCLEOTIDE SEQUENCE</scope>
    <source>
        <strain evidence="3">DSM 21314</strain>
    </source>
</reference>
<feature type="compositionally biased region" description="Polar residues" evidence="1">
    <location>
        <begin position="72"/>
        <end position="90"/>
    </location>
</feature>
<keyword evidence="2" id="KW-0812">Transmembrane</keyword>
<organism evidence="3 4">
    <name type="scientific">Pelagibius litoralis</name>
    <dbReference type="NCBI Taxonomy" id="374515"/>
    <lineage>
        <taxon>Bacteria</taxon>
        <taxon>Pseudomonadati</taxon>
        <taxon>Pseudomonadota</taxon>
        <taxon>Alphaproteobacteria</taxon>
        <taxon>Rhodospirillales</taxon>
        <taxon>Rhodovibrionaceae</taxon>
        <taxon>Pelagibius</taxon>
    </lineage>
</organism>
<evidence type="ECO:0000313" key="3">
    <source>
        <dbReference type="EMBL" id="NIA67434.1"/>
    </source>
</evidence>
<keyword evidence="2" id="KW-0472">Membrane</keyword>
<feature type="region of interest" description="Disordered" evidence="1">
    <location>
        <begin position="69"/>
        <end position="90"/>
    </location>
</feature>
<evidence type="ECO:0000256" key="2">
    <source>
        <dbReference type="SAM" id="Phobius"/>
    </source>
</evidence>
<evidence type="ECO:0000256" key="1">
    <source>
        <dbReference type="SAM" id="MobiDB-lite"/>
    </source>
</evidence>
<sequence>MTGKKRLVAGLGLVLTFAWVAPAAAYIGPGAGLSLLGALWGVFAAIFAALLFLLIWPLRRLLRRNRQAPIARQQSVETELGQGSKNPRID</sequence>
<keyword evidence="4" id="KW-1185">Reference proteome</keyword>
<feature type="transmembrane region" description="Helical" evidence="2">
    <location>
        <begin position="33"/>
        <end position="56"/>
    </location>
</feature>
<keyword evidence="2" id="KW-1133">Transmembrane helix</keyword>
<dbReference type="AlphaFoldDB" id="A0A967C2Y7"/>
<accession>A0A967C2Y7</accession>
<evidence type="ECO:0000313" key="4">
    <source>
        <dbReference type="Proteomes" id="UP000761264"/>
    </source>
</evidence>
<dbReference type="Proteomes" id="UP000761264">
    <property type="component" value="Unassembled WGS sequence"/>
</dbReference>
<gene>
    <name evidence="3" type="ORF">HBA54_02405</name>
</gene>
<dbReference type="EMBL" id="JAAQPH010000002">
    <property type="protein sequence ID" value="NIA67434.1"/>
    <property type="molecule type" value="Genomic_DNA"/>
</dbReference>
<name>A0A967C2Y7_9PROT</name>
<dbReference type="RefSeq" id="WP_167221008.1">
    <property type="nucleotide sequence ID" value="NZ_JAAQPH010000002.1"/>
</dbReference>
<proteinExistence type="predicted"/>
<comment type="caution">
    <text evidence="3">The sequence shown here is derived from an EMBL/GenBank/DDBJ whole genome shotgun (WGS) entry which is preliminary data.</text>
</comment>